<organism evidence="1">
    <name type="scientific">marine sediment metagenome</name>
    <dbReference type="NCBI Taxonomy" id="412755"/>
    <lineage>
        <taxon>unclassified sequences</taxon>
        <taxon>metagenomes</taxon>
        <taxon>ecological metagenomes</taxon>
    </lineage>
</organism>
<sequence length="245" mass="28787">MAKSYWDEEWISKQRERAINGLKSIQRSAFMEVQMTLRDLTINVQQGELLRQARQAQIKTFGWPIALVLDRDDLRSKPTNDGIVAEIIIQEQDRRNSYDYWMLRKNGDFYLLKSIFEDERQENTIFFNTRIVRITETLLYAARLYSGLNLPRDARYFVLIRHGGLKGRILSTSSIARRFPPSTDRVSSENKVYTEIETTIEQTESQLVELVEKFTQPLFVVFNFFELNRGVLEEIINNFVKGEVT</sequence>
<gene>
    <name evidence="1" type="ORF">S03H2_39552</name>
</gene>
<evidence type="ECO:0000313" key="1">
    <source>
        <dbReference type="EMBL" id="GAH49632.1"/>
    </source>
</evidence>
<name>X1FXA4_9ZZZZ</name>
<dbReference type="AlphaFoldDB" id="X1FXA4"/>
<reference evidence="1" key="1">
    <citation type="journal article" date="2014" name="Front. Microbiol.">
        <title>High frequency of phylogenetically diverse reductive dehalogenase-homologous genes in deep subseafloor sedimentary metagenomes.</title>
        <authorList>
            <person name="Kawai M."/>
            <person name="Futagami T."/>
            <person name="Toyoda A."/>
            <person name="Takaki Y."/>
            <person name="Nishi S."/>
            <person name="Hori S."/>
            <person name="Arai W."/>
            <person name="Tsubouchi T."/>
            <person name="Morono Y."/>
            <person name="Uchiyama I."/>
            <person name="Ito T."/>
            <person name="Fujiyama A."/>
            <person name="Inagaki F."/>
            <person name="Takami H."/>
        </authorList>
    </citation>
    <scope>NUCLEOTIDE SEQUENCE</scope>
    <source>
        <strain evidence="1">Expedition CK06-06</strain>
    </source>
</reference>
<proteinExistence type="predicted"/>
<dbReference type="EMBL" id="BARU01024465">
    <property type="protein sequence ID" value="GAH49632.1"/>
    <property type="molecule type" value="Genomic_DNA"/>
</dbReference>
<accession>X1FXA4</accession>
<protein>
    <submittedName>
        <fullName evidence="1">Uncharacterized protein</fullName>
    </submittedName>
</protein>
<comment type="caution">
    <text evidence="1">The sequence shown here is derived from an EMBL/GenBank/DDBJ whole genome shotgun (WGS) entry which is preliminary data.</text>
</comment>